<proteinExistence type="predicted"/>
<sequence length="146" mass="16771">MFAEAKPFTLRPILTSNIAGDHRLRRIINESLVRLDVLYRSLTKSRGGSGFLPAIFQIGPTHRRYKKLTRLSPPDPFNYDHSEEGLYKLLRPSSRHYSQNLRMNRAFAAGGQNSALAHKAKSTQQWLRRKEQSRVHFSLGLALRKS</sequence>
<name>A0A9P0H673_NEZVI</name>
<protein>
    <submittedName>
        <fullName evidence="1">Uncharacterized protein</fullName>
    </submittedName>
</protein>
<evidence type="ECO:0000313" key="2">
    <source>
        <dbReference type="Proteomes" id="UP001152798"/>
    </source>
</evidence>
<gene>
    <name evidence="1" type="ORF">NEZAVI_LOCUS6287</name>
</gene>
<organism evidence="1 2">
    <name type="scientific">Nezara viridula</name>
    <name type="common">Southern green stink bug</name>
    <name type="synonym">Cimex viridulus</name>
    <dbReference type="NCBI Taxonomy" id="85310"/>
    <lineage>
        <taxon>Eukaryota</taxon>
        <taxon>Metazoa</taxon>
        <taxon>Ecdysozoa</taxon>
        <taxon>Arthropoda</taxon>
        <taxon>Hexapoda</taxon>
        <taxon>Insecta</taxon>
        <taxon>Pterygota</taxon>
        <taxon>Neoptera</taxon>
        <taxon>Paraneoptera</taxon>
        <taxon>Hemiptera</taxon>
        <taxon>Heteroptera</taxon>
        <taxon>Panheteroptera</taxon>
        <taxon>Pentatomomorpha</taxon>
        <taxon>Pentatomoidea</taxon>
        <taxon>Pentatomidae</taxon>
        <taxon>Pentatominae</taxon>
        <taxon>Nezara</taxon>
    </lineage>
</organism>
<dbReference type="AlphaFoldDB" id="A0A9P0H673"/>
<dbReference type="Proteomes" id="UP001152798">
    <property type="component" value="Chromosome 3"/>
</dbReference>
<reference evidence="1" key="1">
    <citation type="submission" date="2022-01" db="EMBL/GenBank/DDBJ databases">
        <authorList>
            <person name="King R."/>
        </authorList>
    </citation>
    <scope>NUCLEOTIDE SEQUENCE</scope>
</reference>
<evidence type="ECO:0000313" key="1">
    <source>
        <dbReference type="EMBL" id="CAH1396166.1"/>
    </source>
</evidence>
<keyword evidence="2" id="KW-1185">Reference proteome</keyword>
<accession>A0A9P0H673</accession>
<dbReference type="EMBL" id="OV725079">
    <property type="protein sequence ID" value="CAH1396166.1"/>
    <property type="molecule type" value="Genomic_DNA"/>
</dbReference>